<evidence type="ECO:0000313" key="3">
    <source>
        <dbReference type="Proteomes" id="UP001597327"/>
    </source>
</evidence>
<sequence>MSRPSGTGTRRTSRAPARTARGRRLFVGASLLSATAAGWLTLSGDLSRFIDRSPELASSIETGGMSSGGSAGPVTRAAWDETQFRNLSTAERVALIDRIIAQRIASATASAPVAAAPKADREHAAPAAVDKTVSPAEVVAELITTEVPAPVRPQRDAAQEAAAADALRAILQARVDQANRLQDLAALSVPDAPAQTEVAAADPLDMQQEDVAATDPTGSEETRPSPVTDLMAGLLPNIVPIPDRRPQVPASALVARVEQEAPAQATASGRTTGKKPGSAMLAYAPAGVTPDEDDDTSVFSGLKKVFKSPGSATALPSRASGVAVYDISTATVHMPDGSELVAHSGIGKMMDDPRYVDRKNSGPTPPNVYSLRMRESLFHGVEAIRMTPKDPGAMYGRDGMLTHTNLLRGRLGSHGCVAFVEYSKFLKAFKTGAVKTLIVVPTMNELPTYMAML</sequence>
<organism evidence="2 3">
    <name type="scientific">Roseibium aestuarii</name>
    <dbReference type="NCBI Taxonomy" id="2600299"/>
    <lineage>
        <taxon>Bacteria</taxon>
        <taxon>Pseudomonadati</taxon>
        <taxon>Pseudomonadota</taxon>
        <taxon>Alphaproteobacteria</taxon>
        <taxon>Hyphomicrobiales</taxon>
        <taxon>Stappiaceae</taxon>
        <taxon>Roseibium</taxon>
    </lineage>
</organism>
<comment type="caution">
    <text evidence="2">The sequence shown here is derived from an EMBL/GenBank/DDBJ whole genome shotgun (WGS) entry which is preliminary data.</text>
</comment>
<name>A0ABW4JX20_9HYPH</name>
<keyword evidence="3" id="KW-1185">Reference proteome</keyword>
<evidence type="ECO:0000259" key="1">
    <source>
        <dbReference type="Pfam" id="PF10908"/>
    </source>
</evidence>
<accession>A0ABW4JX20</accession>
<reference evidence="3" key="1">
    <citation type="journal article" date="2019" name="Int. J. Syst. Evol. Microbiol.">
        <title>The Global Catalogue of Microorganisms (GCM) 10K type strain sequencing project: providing services to taxonomists for standard genome sequencing and annotation.</title>
        <authorList>
            <consortium name="The Broad Institute Genomics Platform"/>
            <consortium name="The Broad Institute Genome Sequencing Center for Infectious Disease"/>
            <person name="Wu L."/>
            <person name="Ma J."/>
        </authorList>
    </citation>
    <scope>NUCLEOTIDE SEQUENCE [LARGE SCALE GENOMIC DNA]</scope>
    <source>
        <strain evidence="3">JCM 3369</strain>
    </source>
</reference>
<gene>
    <name evidence="2" type="ORF">ACFSC7_06845</name>
</gene>
<dbReference type="Proteomes" id="UP001597327">
    <property type="component" value="Unassembled WGS sequence"/>
</dbReference>
<proteinExistence type="predicted"/>
<dbReference type="InterPro" id="IPR021225">
    <property type="entry name" value="Tlde1_dom"/>
</dbReference>
<evidence type="ECO:0000313" key="2">
    <source>
        <dbReference type="EMBL" id="MFD1695228.1"/>
    </source>
</evidence>
<dbReference type="EMBL" id="JBHUFA010000001">
    <property type="protein sequence ID" value="MFD1695228.1"/>
    <property type="molecule type" value="Genomic_DNA"/>
</dbReference>
<dbReference type="Pfam" id="PF10908">
    <property type="entry name" value="Tlde1_dom"/>
    <property type="match status" value="1"/>
</dbReference>
<dbReference type="RefSeq" id="WP_188318761.1">
    <property type="nucleotide sequence ID" value="NZ_JBHUFA010000001.1"/>
</dbReference>
<protein>
    <submittedName>
        <fullName evidence="2">Tlde1 domain-containing protein</fullName>
    </submittedName>
</protein>
<feature type="domain" description="Tlde1" evidence="1">
    <location>
        <begin position="340"/>
        <end position="443"/>
    </location>
</feature>